<feature type="compositionally biased region" description="Polar residues" evidence="1">
    <location>
        <begin position="572"/>
        <end position="581"/>
    </location>
</feature>
<feature type="compositionally biased region" description="Polar residues" evidence="1">
    <location>
        <begin position="205"/>
        <end position="227"/>
    </location>
</feature>
<feature type="region of interest" description="Disordered" evidence="1">
    <location>
        <begin position="1154"/>
        <end position="1260"/>
    </location>
</feature>
<organism evidence="3 4">
    <name type="scientific">Patellaria atrata CBS 101060</name>
    <dbReference type="NCBI Taxonomy" id="1346257"/>
    <lineage>
        <taxon>Eukaryota</taxon>
        <taxon>Fungi</taxon>
        <taxon>Dikarya</taxon>
        <taxon>Ascomycota</taxon>
        <taxon>Pezizomycotina</taxon>
        <taxon>Dothideomycetes</taxon>
        <taxon>Dothideomycetes incertae sedis</taxon>
        <taxon>Patellariales</taxon>
        <taxon>Patellariaceae</taxon>
        <taxon>Patellaria</taxon>
    </lineage>
</organism>
<feature type="region of interest" description="Disordered" evidence="1">
    <location>
        <begin position="539"/>
        <end position="581"/>
    </location>
</feature>
<keyword evidence="4" id="KW-1185">Reference proteome</keyword>
<keyword evidence="2" id="KW-0812">Transmembrane</keyword>
<feature type="compositionally biased region" description="Polar residues" evidence="1">
    <location>
        <begin position="1242"/>
        <end position="1253"/>
    </location>
</feature>
<feature type="region of interest" description="Disordered" evidence="1">
    <location>
        <begin position="731"/>
        <end position="763"/>
    </location>
</feature>
<feature type="region of interest" description="Disordered" evidence="1">
    <location>
        <begin position="970"/>
        <end position="1009"/>
    </location>
</feature>
<feature type="transmembrane region" description="Helical" evidence="2">
    <location>
        <begin position="1414"/>
        <end position="1439"/>
    </location>
</feature>
<feature type="region of interest" description="Disordered" evidence="1">
    <location>
        <begin position="908"/>
        <end position="927"/>
    </location>
</feature>
<keyword evidence="2" id="KW-1133">Transmembrane helix</keyword>
<feature type="compositionally biased region" description="Polar residues" evidence="1">
    <location>
        <begin position="974"/>
        <end position="991"/>
    </location>
</feature>
<dbReference type="EMBL" id="MU006095">
    <property type="protein sequence ID" value="KAF2839365.1"/>
    <property type="molecule type" value="Genomic_DNA"/>
</dbReference>
<evidence type="ECO:0000256" key="1">
    <source>
        <dbReference type="SAM" id="MobiDB-lite"/>
    </source>
</evidence>
<comment type="caution">
    <text evidence="3">The sequence shown here is derived from an EMBL/GenBank/DDBJ whole genome shotgun (WGS) entry which is preliminary data.</text>
</comment>
<reference evidence="3" key="1">
    <citation type="journal article" date="2020" name="Stud. Mycol.">
        <title>101 Dothideomycetes genomes: a test case for predicting lifestyles and emergence of pathogens.</title>
        <authorList>
            <person name="Haridas S."/>
            <person name="Albert R."/>
            <person name="Binder M."/>
            <person name="Bloem J."/>
            <person name="Labutti K."/>
            <person name="Salamov A."/>
            <person name="Andreopoulos B."/>
            <person name="Baker S."/>
            <person name="Barry K."/>
            <person name="Bills G."/>
            <person name="Bluhm B."/>
            <person name="Cannon C."/>
            <person name="Castanera R."/>
            <person name="Culley D."/>
            <person name="Daum C."/>
            <person name="Ezra D."/>
            <person name="Gonzalez J."/>
            <person name="Henrissat B."/>
            <person name="Kuo A."/>
            <person name="Liang C."/>
            <person name="Lipzen A."/>
            <person name="Lutzoni F."/>
            <person name="Magnuson J."/>
            <person name="Mondo S."/>
            <person name="Nolan M."/>
            <person name="Ohm R."/>
            <person name="Pangilinan J."/>
            <person name="Park H.-J."/>
            <person name="Ramirez L."/>
            <person name="Alfaro M."/>
            <person name="Sun H."/>
            <person name="Tritt A."/>
            <person name="Yoshinaga Y."/>
            <person name="Zwiers L.-H."/>
            <person name="Turgeon B."/>
            <person name="Goodwin S."/>
            <person name="Spatafora J."/>
            <person name="Crous P."/>
            <person name="Grigoriev I."/>
        </authorList>
    </citation>
    <scope>NUCLEOTIDE SEQUENCE</scope>
    <source>
        <strain evidence="3">CBS 101060</strain>
    </source>
</reference>
<proteinExistence type="predicted"/>
<feature type="region of interest" description="Disordered" evidence="1">
    <location>
        <begin position="183"/>
        <end position="258"/>
    </location>
</feature>
<feature type="compositionally biased region" description="Polar residues" evidence="1">
    <location>
        <begin position="913"/>
        <end position="922"/>
    </location>
</feature>
<protein>
    <submittedName>
        <fullName evidence="3">Uncharacterized protein</fullName>
    </submittedName>
</protein>
<evidence type="ECO:0000313" key="3">
    <source>
        <dbReference type="EMBL" id="KAF2839365.1"/>
    </source>
</evidence>
<feature type="region of interest" description="Disordered" evidence="1">
    <location>
        <begin position="342"/>
        <end position="432"/>
    </location>
</feature>
<feature type="compositionally biased region" description="Polar residues" evidence="1">
    <location>
        <begin position="236"/>
        <end position="252"/>
    </location>
</feature>
<feature type="compositionally biased region" description="Polar residues" evidence="1">
    <location>
        <begin position="783"/>
        <end position="794"/>
    </location>
</feature>
<feature type="compositionally biased region" description="Basic and acidic residues" evidence="1">
    <location>
        <begin position="552"/>
        <end position="562"/>
    </location>
</feature>
<feature type="compositionally biased region" description="Polar residues" evidence="1">
    <location>
        <begin position="346"/>
        <end position="355"/>
    </location>
</feature>
<feature type="compositionally biased region" description="Basic and acidic residues" evidence="1">
    <location>
        <begin position="881"/>
        <end position="892"/>
    </location>
</feature>
<evidence type="ECO:0000256" key="2">
    <source>
        <dbReference type="SAM" id="Phobius"/>
    </source>
</evidence>
<feature type="compositionally biased region" description="Low complexity" evidence="1">
    <location>
        <begin position="1188"/>
        <end position="1206"/>
    </location>
</feature>
<sequence length="1442" mass="160235">MTYEYPYQRVAQPITPVHSPHASLSSTASRTRTPIHNLTLHEYRKQQATPSPPAISVKGLKRVKRKAAATSLNSIERVPFVTSPRLQHPHPPPSFATDQPSSRAWNGKENNPPVDKFGYRNNHYAQSSPNIPAFSQQHPSYKSNVSRESVVSAFEYPSTDEAENFYRSDKRFREFAKAHKPIKRLPRPGNNICTQPAQPSPLRSEASTFNPLSPSGFTDTSTFSLSRFPQPPQHEWPTNSDKAQRLTQTSSLATPPATPTILHYRGTSFDVVNPHQSLLFSNIETPADRDADLLDYFHSQSSSQLLTQDDMTSLLPTDGGSGQKTAPTRKQFSDFESAYRDIKQTPPHSGSNSNLAPELPLHPVPTARFYPTSPTPKDTEEDIRPKPLFHDRKSPTLPATFTQKVSKIFSRKKNTNENHDENGEAGNELLPLPARRTSDYQDWPLGQVPSSAPVIPMPEFNPEVAPRVPMMSMSENVLPHRYNDADSIYPSSSHGGDFDSASIYPTSIYNSKRRSVPFGVKVGETDYSSEVMSSYPFPFAEDDTTSTHTHRASRDRIQKELSRFQPPRVPSLPSNTKDNTLDSIIDRYQGEGNTDPDLFDLTKEAETSTTERTTQLPSTSGYSKFDFGLQQHPSQTTLHAHNSPDSEIFSPAGTRRSVASSQLLAFGVSLENLGGPHPAFARHVPDESTALTYGSSYGDTRDLLRLDKDNTSRVESMNSARGSAIALPNDFQGQAGYRSPSGSRLYSRPPAVRSGNPNEPVSRYQQAFIDDLNRFREEKRSSRNIFASPEQNRINDAGEVERQNFRLAPRTNTHDFLDSSSRASSPSEHAANMKLRQESKSKATAQEIEESNDLDQIPEIWRKRSPGPGALFINRERRHSHLSDGKERHSSETQDSYADMPDEFDEQEWETIGEQSGPSVSRPSMDDSIANVTTSESLPSLPDLSDYRIPPVPGPAYNFQNGIGFPVRNVLTPLRTTPSGARRPSQSQPTPLSADHVHPFKSSPPALTLTSDPSERAFLVAEHGLYNDLADFVNEEQRTRSPDGLSDHERAVMRLSSIERSKITSKVEQELLNSGPSDNIYYAELDEERQMERDLDVEVVREERHRAARKQTRDPRAQASSYEHLMNSLAKDPSGSSSPLPENCEESFAKYTVLGPKGNVTGTPNGTNMRETGSSIADFSSTPGTPRSKSFSLFLSSSKPFKSSPLAQSDASPKHQPKLPPTGSKSSLNIEKAQSARRKQEQLLSATRNAQRTRSQRRASVFHQKELKPLNLRPIQTPDGRFGTPTYSLRSANTNDTGQTNNTRLSHLVPCDLIESTDTRTPLSGSFPFPTVGTRPVRMSLPTLGHNKRRSSSIITESNVHIGTQKRKWSWILFAACCLFPPFLIGLYAGAGDWVMASITNGDVRHVGHQQKRAALYVGSVFCVLLVAIIVIMVVLLHYGKL</sequence>
<feature type="region of interest" description="Disordered" evidence="1">
    <location>
        <begin position="780"/>
        <end position="900"/>
    </location>
</feature>
<dbReference type="OrthoDB" id="5353066at2759"/>
<feature type="transmembrane region" description="Helical" evidence="2">
    <location>
        <begin position="1369"/>
        <end position="1389"/>
    </location>
</feature>
<evidence type="ECO:0000313" key="4">
    <source>
        <dbReference type="Proteomes" id="UP000799429"/>
    </source>
</evidence>
<feature type="compositionally biased region" description="Polar residues" evidence="1">
    <location>
        <begin position="1160"/>
        <end position="1187"/>
    </location>
</feature>
<name>A0A9P4SB37_9PEZI</name>
<keyword evidence="2" id="KW-0472">Membrane</keyword>
<feature type="region of interest" description="Disordered" evidence="1">
    <location>
        <begin position="83"/>
        <end position="112"/>
    </location>
</feature>
<dbReference type="Proteomes" id="UP000799429">
    <property type="component" value="Unassembled WGS sequence"/>
</dbReference>
<gene>
    <name evidence="3" type="ORF">M501DRAFT_787304</name>
</gene>
<accession>A0A9P4SB37</accession>
<feature type="compositionally biased region" description="Basic and acidic residues" evidence="1">
    <location>
        <begin position="382"/>
        <end position="394"/>
    </location>
</feature>